<evidence type="ECO:0000313" key="3">
    <source>
        <dbReference type="Proteomes" id="UP000001595"/>
    </source>
</evidence>
<evidence type="ECO:0000313" key="2">
    <source>
        <dbReference type="Ensembl" id="ENSPPYP00000031407.1"/>
    </source>
</evidence>
<dbReference type="AlphaFoldDB" id="A0A8I5T5S9"/>
<proteinExistence type="predicted"/>
<organism evidence="2 3">
    <name type="scientific">Pongo abelii</name>
    <name type="common">Sumatran orangutan</name>
    <name type="synonym">Pongo pygmaeus abelii</name>
    <dbReference type="NCBI Taxonomy" id="9601"/>
    <lineage>
        <taxon>Eukaryota</taxon>
        <taxon>Metazoa</taxon>
        <taxon>Chordata</taxon>
        <taxon>Craniata</taxon>
        <taxon>Vertebrata</taxon>
        <taxon>Euteleostomi</taxon>
        <taxon>Mammalia</taxon>
        <taxon>Eutheria</taxon>
        <taxon>Euarchontoglires</taxon>
        <taxon>Primates</taxon>
        <taxon>Haplorrhini</taxon>
        <taxon>Catarrhini</taxon>
        <taxon>Hominidae</taxon>
        <taxon>Pongo</taxon>
    </lineage>
</organism>
<name>A0A8I5T5S9_PONAB</name>
<dbReference type="AntiFam" id="ANF00061">
    <property type="entry name" value="FAM182 lncRNA"/>
</dbReference>
<protein>
    <submittedName>
        <fullName evidence="2">Uncharacterized protein</fullName>
    </submittedName>
</protein>
<sequence>MEKMVRELWMWNVEEEEHEVGICTWGGQHCGCPAKALPGPPPGGVSAPQSASQLMVKLLVWQKSVHKLWKVSAASSMAVYACRGRSSRGAESLVRGPGLAGWSHLGGAALAEVQAAPVSQAAVSDASLGPEGSQEGCRPGLTSGQHGGRDGR</sequence>
<feature type="region of interest" description="Disordered" evidence="1">
    <location>
        <begin position="122"/>
        <end position="152"/>
    </location>
</feature>
<evidence type="ECO:0000256" key="1">
    <source>
        <dbReference type="SAM" id="MobiDB-lite"/>
    </source>
</evidence>
<accession>A0A8I5T5S9</accession>
<reference evidence="2" key="1">
    <citation type="submission" date="2025-08" db="UniProtKB">
        <authorList>
            <consortium name="Ensembl"/>
        </authorList>
    </citation>
    <scope>IDENTIFICATION</scope>
</reference>
<dbReference type="Proteomes" id="UP000001595">
    <property type="component" value="Unplaced"/>
</dbReference>
<dbReference type="Ensembl" id="ENSPPYT00000021266.2">
    <property type="protein sequence ID" value="ENSPPYP00000031407.1"/>
    <property type="gene ID" value="ENSPPYG00000018252.2"/>
</dbReference>
<dbReference type="OMA" id="RELWMWN"/>
<dbReference type="GeneTree" id="ENSGT00390000006873"/>
<reference evidence="2" key="2">
    <citation type="submission" date="2025-09" db="UniProtKB">
        <authorList>
            <consortium name="Ensembl"/>
        </authorList>
    </citation>
    <scope>IDENTIFICATION</scope>
</reference>
<keyword evidence="3" id="KW-1185">Reference proteome</keyword>